<reference evidence="1 2" key="1">
    <citation type="submission" date="2005-09" db="EMBL/GenBank/DDBJ databases">
        <authorList>
            <person name="Mural R.J."/>
            <person name="Li P.W."/>
            <person name="Adams M.D."/>
            <person name="Amanatides P.G."/>
            <person name="Baden-Tillson H."/>
            <person name="Barnstead M."/>
            <person name="Chin S.H."/>
            <person name="Dew I."/>
            <person name="Evans C.A."/>
            <person name="Ferriera S."/>
            <person name="Flanigan M."/>
            <person name="Fosler C."/>
            <person name="Glodek A."/>
            <person name="Gu Z."/>
            <person name="Holt R.A."/>
            <person name="Jennings D."/>
            <person name="Kraft C.L."/>
            <person name="Lu F."/>
            <person name="Nguyen T."/>
            <person name="Nusskern D.R."/>
            <person name="Pfannkoch C.M."/>
            <person name="Sitter C."/>
            <person name="Sutton G.G."/>
            <person name="Venter J.C."/>
            <person name="Wang Z."/>
            <person name="Woodage T."/>
            <person name="Zheng X.H."/>
            <person name="Zhong F."/>
        </authorList>
    </citation>
    <scope>NUCLEOTIDE SEQUENCE [LARGE SCALE GENOMIC DNA]</scope>
    <source>
        <strain>BN</strain>
        <strain evidence="2">Sprague-Dawley</strain>
    </source>
</reference>
<accession>A6JUK0</accession>
<protein>
    <submittedName>
        <fullName evidence="1">Arginase 1, isoform CRA_c</fullName>
    </submittedName>
</protein>
<evidence type="ECO:0000313" key="1">
    <source>
        <dbReference type="EMBL" id="EDL87780.1"/>
    </source>
</evidence>
<dbReference type="RGD" id="2150">
    <property type="gene designation" value="Arg1"/>
</dbReference>
<organism evidence="1 2">
    <name type="scientific">Rattus norvegicus</name>
    <name type="common">Rat</name>
    <dbReference type="NCBI Taxonomy" id="10116"/>
    <lineage>
        <taxon>Eukaryota</taxon>
        <taxon>Metazoa</taxon>
        <taxon>Chordata</taxon>
        <taxon>Craniata</taxon>
        <taxon>Vertebrata</taxon>
        <taxon>Euteleostomi</taxon>
        <taxon>Mammalia</taxon>
        <taxon>Eutheria</taxon>
        <taxon>Euarchontoglires</taxon>
        <taxon>Glires</taxon>
        <taxon>Rodentia</taxon>
        <taxon>Myomorpha</taxon>
        <taxon>Muroidea</taxon>
        <taxon>Muridae</taxon>
        <taxon>Murinae</taxon>
        <taxon>Rattus</taxon>
    </lineage>
</organism>
<evidence type="ECO:0000313" key="2">
    <source>
        <dbReference type="Proteomes" id="UP000234681"/>
    </source>
</evidence>
<gene>
    <name evidence="1 3" type="primary">Arg1</name>
    <name evidence="1" type="ORF">rCG_42005</name>
</gene>
<name>A6JUK0_RAT</name>
<proteinExistence type="predicted"/>
<dbReference type="AlphaFoldDB" id="A6JUK0"/>
<sequence>MSAQECMIQERVAERGVERLKVKTNTRKKYTLAARRSYFVRIKRNSNDNSSGTASSVQTCGHSCSEVLPRYDN</sequence>
<dbReference type="EMBL" id="CH474002">
    <property type="protein sequence ID" value="EDL87780.1"/>
    <property type="molecule type" value="Genomic_DNA"/>
</dbReference>
<evidence type="ECO:0000313" key="3">
    <source>
        <dbReference type="RGD" id="2150"/>
    </source>
</evidence>
<dbReference type="Proteomes" id="UP000234681">
    <property type="component" value="Chromosome 1"/>
</dbReference>